<evidence type="ECO:0000313" key="8">
    <source>
        <dbReference type="Proteomes" id="UP000534496"/>
    </source>
</evidence>
<evidence type="ECO:0000313" key="1">
    <source>
        <dbReference type="EMBL" id="EFC9751788.1"/>
    </source>
</evidence>
<evidence type="ECO:0000313" key="3">
    <source>
        <dbReference type="EMBL" id="HAI5335442.1"/>
    </source>
</evidence>
<proteinExistence type="predicted"/>
<evidence type="ECO:0000313" key="2">
    <source>
        <dbReference type="EMBL" id="EFH3676603.1"/>
    </source>
</evidence>
<dbReference type="AlphaFoldDB" id="A0A2K1H2U1"/>
<reference evidence="3" key="1">
    <citation type="journal article" date="2018" name="Genome Biol.">
        <title>SKESA: strategic k-mer extension for scrupulous assemblies.</title>
        <authorList>
            <person name="Souvorov A."/>
            <person name="Agarwala R."/>
            <person name="Lipman D.J."/>
        </authorList>
    </citation>
    <scope>NUCLEOTIDE SEQUENCE [LARGE SCALE GENOMIC DNA]</scope>
    <source>
        <strain evidence="3">AMC_487</strain>
    </source>
</reference>
<dbReference type="EMBL" id="AASVQO010000040">
    <property type="protein sequence ID" value="EFH3676603.1"/>
    <property type="molecule type" value="Genomic_DNA"/>
</dbReference>
<dbReference type="Proteomes" id="UP000532204">
    <property type="component" value="Unassembled WGS sequence"/>
</dbReference>
<dbReference type="EMBL" id="QEMT01000066">
    <property type="protein sequence ID" value="PWH56170.1"/>
    <property type="molecule type" value="Genomic_DNA"/>
</dbReference>
<accession>A0A2K1H2U1</accession>
<dbReference type="EMBL" id="CP070393">
    <property type="protein sequence ID" value="QRZ99314.1"/>
    <property type="molecule type" value="Genomic_DNA"/>
</dbReference>
<evidence type="ECO:0000313" key="4">
    <source>
        <dbReference type="EMBL" id="PWH56170.1"/>
    </source>
</evidence>
<evidence type="ECO:0000313" key="6">
    <source>
        <dbReference type="Proteomes" id="UP000245761"/>
    </source>
</evidence>
<dbReference type="Proteomes" id="UP000245761">
    <property type="component" value="Unassembled WGS sequence"/>
</dbReference>
<dbReference type="EMBL" id="AASEBA010000054">
    <property type="protein sequence ID" value="EFC9751788.1"/>
    <property type="molecule type" value="Genomic_DNA"/>
</dbReference>
<dbReference type="Proteomes" id="UP000663166">
    <property type="component" value="Chromosome"/>
</dbReference>
<name>A0A2K1H2U1_ECOLX</name>
<gene>
    <name evidence="4" type="ORF">DD762_24235</name>
    <name evidence="1" type="ORF">E6D34_21520</name>
    <name evidence="2" type="ORF">F9461_25970</name>
    <name evidence="3" type="ORF">HJQ60_005607</name>
    <name evidence="5" type="ORF">JNP96_10335</name>
</gene>
<evidence type="ECO:0000313" key="5">
    <source>
        <dbReference type="EMBL" id="QRZ99314.1"/>
    </source>
</evidence>
<evidence type="ECO:0000313" key="7">
    <source>
        <dbReference type="Proteomes" id="UP000532204"/>
    </source>
</evidence>
<reference evidence="4 6" key="2">
    <citation type="submission" date="2018-04" db="EMBL/GenBank/DDBJ databases">
        <title>Draft Genomic Sequencing Of Potential Extraintestinal Pathogenic Escherichia coli B8S56 Isolated from Retail Chicken Skin.</title>
        <authorList>
            <person name="Xu A."/>
            <person name="Tilman S."/>
            <person name="Wisser-Parker K."/>
            <person name="Scullen O.J."/>
            <person name="Sommers C."/>
        </authorList>
    </citation>
    <scope>NUCLEOTIDE SEQUENCE [LARGE SCALE GENOMIC DNA]</scope>
    <source>
        <strain evidence="4 6">B8S56</strain>
    </source>
</reference>
<dbReference type="Proteomes" id="UP000845800">
    <property type="component" value="Unassembled WGS sequence"/>
</dbReference>
<sequence length="168" mass="19452">MECIVKKMTAPEQEEILMKPMVIALNAAIRAGRINLNGKSEDTDSKGFMRTDIDGMPTVINWTDNGYDELRVSVWVDYRPDEVARFRSRYKPDLSPETALPREDRLLFRHFVMICCSCYLERKTGKFIIGTEGNRLFGKYIRDDAPERISDIEDEEPEGYDLFGKVEE</sequence>
<reference evidence="3" key="4">
    <citation type="submission" date="2020-03" db="EMBL/GenBank/DDBJ databases">
        <authorList>
            <consortium name="NCBI Pathogen Detection Project"/>
        </authorList>
    </citation>
    <scope>NUCLEOTIDE SEQUENCE</scope>
    <source>
        <strain evidence="3">AMC_487</strain>
    </source>
</reference>
<reference evidence="5" key="5">
    <citation type="submission" date="2021-02" db="EMBL/GenBank/DDBJ databases">
        <title>Co-localization of colistin and carbapenem -resistance genes on a novel transferable IncHI2 plasmid in Escherichia coli from chicken-origin.</title>
        <authorList>
            <person name="Hoffmann M."/>
            <person name="Balkey M."/>
            <person name="Ronco T."/>
            <person name="Hendriksen R.S."/>
        </authorList>
    </citation>
    <scope>NUCLEOTIDE SEQUENCE</scope>
    <source>
        <strain evidence="5">CFSAN083829</strain>
    </source>
</reference>
<protein>
    <submittedName>
        <fullName evidence="4">Uncharacterized protein</fullName>
    </submittedName>
</protein>
<organism evidence="4 6">
    <name type="scientific">Escherichia coli</name>
    <dbReference type="NCBI Taxonomy" id="562"/>
    <lineage>
        <taxon>Bacteria</taxon>
        <taxon>Pseudomonadati</taxon>
        <taxon>Pseudomonadota</taxon>
        <taxon>Gammaproteobacteria</taxon>
        <taxon>Enterobacterales</taxon>
        <taxon>Enterobacteriaceae</taxon>
        <taxon>Escherichia</taxon>
    </lineage>
</organism>
<dbReference type="Proteomes" id="UP000534496">
    <property type="component" value="Unassembled WGS sequence"/>
</dbReference>
<reference evidence="2 8" key="3">
    <citation type="submission" date="2019-12" db="EMBL/GenBank/DDBJ databases">
        <authorList>
            <consortium name="NARMS: The National Antimicrobial Resistance Monitoring System"/>
        </authorList>
    </citation>
    <scope>NUCLEOTIDE SEQUENCE [LARGE SCALE GENOMIC DNA]</scope>
    <source>
        <strain evidence="1 7">CVM N18EC122</strain>
        <strain evidence="2 8">CVM N19EC0189</strain>
    </source>
</reference>
<dbReference type="EMBL" id="DABERK010000091">
    <property type="protein sequence ID" value="HAI5335442.1"/>
    <property type="molecule type" value="Genomic_DNA"/>
</dbReference>